<evidence type="ECO:0000313" key="2">
    <source>
        <dbReference type="Proteomes" id="UP000191612"/>
    </source>
</evidence>
<dbReference type="EMBL" id="MDYO01000025">
    <property type="protein sequence ID" value="OQD94606.1"/>
    <property type="molecule type" value="Genomic_DNA"/>
</dbReference>
<dbReference type="AlphaFoldDB" id="A0A1V6R050"/>
<comment type="caution">
    <text evidence="1">The sequence shown here is derived from an EMBL/GenBank/DDBJ whole genome shotgun (WGS) entry which is preliminary data.</text>
</comment>
<dbReference type="Proteomes" id="UP000191612">
    <property type="component" value="Unassembled WGS sequence"/>
</dbReference>
<protein>
    <submittedName>
        <fullName evidence="1">Uncharacterized protein</fullName>
    </submittedName>
</protein>
<organism evidence="1 2">
    <name type="scientific">Penicillium solitum</name>
    <dbReference type="NCBI Taxonomy" id="60172"/>
    <lineage>
        <taxon>Eukaryota</taxon>
        <taxon>Fungi</taxon>
        <taxon>Dikarya</taxon>
        <taxon>Ascomycota</taxon>
        <taxon>Pezizomycotina</taxon>
        <taxon>Eurotiomycetes</taxon>
        <taxon>Eurotiomycetidae</taxon>
        <taxon>Eurotiales</taxon>
        <taxon>Aspergillaceae</taxon>
        <taxon>Penicillium</taxon>
    </lineage>
</organism>
<keyword evidence="2" id="KW-1185">Reference proteome</keyword>
<sequence length="146" mass="15581">MVFSFPVELCLPVVLHFLALYAFPLVRDSTNGWYLLADAASADDEGVFSSTASSSSRTYASPLARFCAVPVSSIDLIRPLLLVVVDDNVDARLGALRLTGSEHITAGTWIKRLIPLTGLCADWRIDSLIALTSVLPTTKVGSALSG</sequence>
<gene>
    <name evidence="1" type="ORF">PENSOL_c025G00090</name>
</gene>
<reference evidence="2" key="1">
    <citation type="journal article" date="2017" name="Nat. Microbiol.">
        <title>Global analysis of biosynthetic gene clusters reveals vast potential of secondary metabolite production in Penicillium species.</title>
        <authorList>
            <person name="Nielsen J.C."/>
            <person name="Grijseels S."/>
            <person name="Prigent S."/>
            <person name="Ji B."/>
            <person name="Dainat J."/>
            <person name="Nielsen K.F."/>
            <person name="Frisvad J.C."/>
            <person name="Workman M."/>
            <person name="Nielsen J."/>
        </authorList>
    </citation>
    <scope>NUCLEOTIDE SEQUENCE [LARGE SCALE GENOMIC DNA]</scope>
    <source>
        <strain evidence="2">IBT 29525</strain>
    </source>
</reference>
<name>A0A1V6R050_9EURO</name>
<evidence type="ECO:0000313" key="1">
    <source>
        <dbReference type="EMBL" id="OQD94606.1"/>
    </source>
</evidence>
<proteinExistence type="predicted"/>
<accession>A0A1V6R050</accession>